<gene>
    <name evidence="5" type="ORF">NRB20_13840</name>
</gene>
<evidence type="ECO:0000313" key="5">
    <source>
        <dbReference type="EMBL" id="MQY18311.1"/>
    </source>
</evidence>
<dbReference type="InterPro" id="IPR005693">
    <property type="entry name" value="Mce"/>
</dbReference>
<dbReference type="PANTHER" id="PTHR33371:SF19">
    <property type="entry name" value="MCE-FAMILY PROTEIN MCE4A"/>
    <property type="match status" value="1"/>
</dbReference>
<evidence type="ECO:0000256" key="1">
    <source>
        <dbReference type="SAM" id="MobiDB-lite"/>
    </source>
</evidence>
<keyword evidence="6" id="KW-1185">Reference proteome</keyword>
<dbReference type="InterPro" id="IPR003399">
    <property type="entry name" value="Mce/MlaD"/>
</dbReference>
<dbReference type="AlphaFoldDB" id="A0A7K0CXZ7"/>
<organism evidence="5 6">
    <name type="scientific">Nocardia macrotermitis</name>
    <dbReference type="NCBI Taxonomy" id="2585198"/>
    <lineage>
        <taxon>Bacteria</taxon>
        <taxon>Bacillati</taxon>
        <taxon>Actinomycetota</taxon>
        <taxon>Actinomycetes</taxon>
        <taxon>Mycobacteriales</taxon>
        <taxon>Nocardiaceae</taxon>
        <taxon>Nocardia</taxon>
    </lineage>
</organism>
<evidence type="ECO:0000259" key="4">
    <source>
        <dbReference type="Pfam" id="PF11887"/>
    </source>
</evidence>
<dbReference type="GO" id="GO:0005576">
    <property type="term" value="C:extracellular region"/>
    <property type="evidence" value="ECO:0007669"/>
    <property type="project" value="TreeGrafter"/>
</dbReference>
<dbReference type="Proteomes" id="UP000438448">
    <property type="component" value="Unassembled WGS sequence"/>
</dbReference>
<accession>A0A7K0CXZ7</accession>
<dbReference type="PANTHER" id="PTHR33371">
    <property type="entry name" value="INTERMEMBRANE PHOSPHOLIPID TRANSPORT SYSTEM BINDING PROTEIN MLAD-RELATED"/>
    <property type="match status" value="1"/>
</dbReference>
<feature type="domain" description="Mce/MlaD" evidence="3">
    <location>
        <begin position="66"/>
        <end position="136"/>
    </location>
</feature>
<feature type="transmembrane region" description="Helical" evidence="2">
    <location>
        <begin position="35"/>
        <end position="54"/>
    </location>
</feature>
<keyword evidence="2" id="KW-0812">Transmembrane</keyword>
<evidence type="ECO:0000313" key="6">
    <source>
        <dbReference type="Proteomes" id="UP000438448"/>
    </source>
</evidence>
<protein>
    <recommendedName>
        <fullName evidence="7">MCE family protein</fullName>
    </recommendedName>
</protein>
<feature type="domain" description="Mammalian cell entry C-terminal" evidence="4">
    <location>
        <begin position="145"/>
        <end position="364"/>
    </location>
</feature>
<feature type="compositionally biased region" description="Polar residues" evidence="1">
    <location>
        <begin position="380"/>
        <end position="398"/>
    </location>
</feature>
<dbReference type="InterPro" id="IPR024516">
    <property type="entry name" value="Mce_C"/>
</dbReference>
<dbReference type="EMBL" id="WEGK01000002">
    <property type="protein sequence ID" value="MQY18311.1"/>
    <property type="molecule type" value="Genomic_DNA"/>
</dbReference>
<dbReference type="NCBIfam" id="TIGR00996">
    <property type="entry name" value="Mtu_fam_mce"/>
    <property type="match status" value="1"/>
</dbReference>
<comment type="caution">
    <text evidence="5">The sequence shown here is derived from an EMBL/GenBank/DDBJ whole genome shotgun (WGS) entry which is preliminary data.</text>
</comment>
<dbReference type="Pfam" id="PF02470">
    <property type="entry name" value="MlaD"/>
    <property type="match status" value="1"/>
</dbReference>
<feature type="region of interest" description="Disordered" evidence="1">
    <location>
        <begin position="370"/>
        <end position="405"/>
    </location>
</feature>
<dbReference type="InterPro" id="IPR052336">
    <property type="entry name" value="MlaD_Phospholipid_Transporter"/>
</dbReference>
<evidence type="ECO:0000259" key="3">
    <source>
        <dbReference type="Pfam" id="PF02470"/>
    </source>
</evidence>
<dbReference type="GO" id="GO:0051701">
    <property type="term" value="P:biological process involved in interaction with host"/>
    <property type="evidence" value="ECO:0007669"/>
    <property type="project" value="TreeGrafter"/>
</dbReference>
<name>A0A7K0CXZ7_9NOCA</name>
<dbReference type="Pfam" id="PF11887">
    <property type="entry name" value="Mce4_CUP1"/>
    <property type="match status" value="1"/>
</dbReference>
<proteinExistence type="predicted"/>
<keyword evidence="2" id="KW-1133">Transmembrane helix</keyword>
<evidence type="ECO:0008006" key="7">
    <source>
        <dbReference type="Google" id="ProtNLM"/>
    </source>
</evidence>
<evidence type="ECO:0000256" key="2">
    <source>
        <dbReference type="SAM" id="Phobius"/>
    </source>
</evidence>
<reference evidence="5 6" key="1">
    <citation type="submission" date="2019-10" db="EMBL/GenBank/DDBJ databases">
        <title>Nocardia macrotermitis sp. nov. and Nocardia aurantia sp. nov., isolated from the gut of fungus growing-termite Macrotermes natalensis.</title>
        <authorList>
            <person name="Benndorf R."/>
            <person name="Schwitalla J."/>
            <person name="Martin K."/>
            <person name="De Beer W."/>
            <person name="Kaster A.-K."/>
            <person name="Vollmers J."/>
            <person name="Poulsen M."/>
            <person name="Beemelmanns C."/>
        </authorList>
    </citation>
    <scope>NUCLEOTIDE SEQUENCE [LARGE SCALE GENOMIC DNA]</scope>
    <source>
        <strain evidence="5 6">RB20</strain>
    </source>
</reference>
<keyword evidence="2" id="KW-0472">Membrane</keyword>
<sequence>MRNHGGPPSIQGGDRVSAAGIQFWRSTEKLRTRTLGVLFFLVMALFLGTTVAMYNKAFTPVVKVDLITDTVGNALTRNADVKVRGVTVGEVRSSQPQGSKVTLHLALDPGKAREIPSNVTARLLPKTLFGERYVDLVWPQDPTGHLTAGQTLHQDASGNAIEVSQLLDSVMPLLQAIPPQYLASTLGALSQALGGQGQELGHTVDRLDTIFRGLNGVMPTLQDDIHNFATVADTYADALPQLVDTFDNLRTLNATIVQKRSQIDTLYSTLTPTSSRLADFLKANHDNIIDVAADSREALQLLATYSPEYACTMRNFAQQKPRIDQLFGKGTDLPGSRVSVKLVNTRGRYLPNQDEPRWFDTRGPVCFPEYPLGTDAGQYPTGSANDGSYQPPSRNPGKQNIGKLPPAQFSVFGAQTASLAGSPSEEHALGAIYAAANGVSPNQVPSWVSRIGAPALRGSEVSVK</sequence>